<proteinExistence type="predicted"/>
<sequence length="771" mass="86701">MSPQSDKAHKCVWDSQAWNEEQVREAIENGKISWGTIPCFAHENQADCPQNAATTPSASTQHDAEHQKHKHGQKEGSSEKGQLVAHPDGTAKTPGLPAQPVLSSRFANGININGTIIKPNDPESFQNAYQKLYEEFAALSFCPDRHDGLVSTCTGCSERLVYSQELGPDSPQVPIEELEFYVDDHRPTIKSDNILTHHCSIQDCKVCIIYYLGCRHRSEVAAIAMSGPVLKHLPAFYALLWPSDEGRFPDLEETCTIAAQALSLLMKHETRLMLPNSLPEIEKQLKLSLAAAGPKGAAAISSALGETRKRAEVVASLILSLYGDLMKACKTPAKEYDATYSKYARALEKKNNPWRSPLFHINHTPGAKFRMPFWGPHPSVCRCGHVDCMSAEHDVEVYHRTLTLVRWTLNQMVDPAVFFHRKNGIGNARRLEYESNYVLSSISGIMEEQKQERDRPAKHKMLEGQRRMHLEEGATRIFKDLQGSFRLQNIYAAARTAGLFMILPALLVNTPATKIDFPFPKNGNVEQKEAWVKQQEERIWAGFSAGGMTRITHPQLGPEIRWYARYRAQWDHDYVAIRTAEDIADDDSRRPREHTAKQKEVIETNDLKVQIALTKLKVQGPKLDMDQPSHGDNKGAFLAWVDSQGDAVMDIFRLAGASEEDRGFLLAITSQFVCYHWVARRNERGLQCGPDMPGTDDIKAWGKNLTVMAGCRAELSFFFRDSLSEAMLKKFLDAVVKACYPGEKWLRACDPHDGPRARRHQPSFMQMGRGQ</sequence>
<accession>A0A8K0X176</accession>
<name>A0A8K0X176_9PEZI</name>
<reference evidence="2" key="1">
    <citation type="journal article" date="2021" name="Nat. Commun.">
        <title>Genetic determinants of endophytism in the Arabidopsis root mycobiome.</title>
        <authorList>
            <person name="Mesny F."/>
            <person name="Miyauchi S."/>
            <person name="Thiergart T."/>
            <person name="Pickel B."/>
            <person name="Atanasova L."/>
            <person name="Karlsson M."/>
            <person name="Huettel B."/>
            <person name="Barry K.W."/>
            <person name="Haridas S."/>
            <person name="Chen C."/>
            <person name="Bauer D."/>
            <person name="Andreopoulos W."/>
            <person name="Pangilinan J."/>
            <person name="LaButti K."/>
            <person name="Riley R."/>
            <person name="Lipzen A."/>
            <person name="Clum A."/>
            <person name="Drula E."/>
            <person name="Henrissat B."/>
            <person name="Kohler A."/>
            <person name="Grigoriev I.V."/>
            <person name="Martin F.M."/>
            <person name="Hacquard S."/>
        </authorList>
    </citation>
    <scope>NUCLEOTIDE SEQUENCE</scope>
    <source>
        <strain evidence="2">MPI-CAGE-AT-0016</strain>
    </source>
</reference>
<feature type="region of interest" description="Disordered" evidence="1">
    <location>
        <begin position="751"/>
        <end position="771"/>
    </location>
</feature>
<protein>
    <submittedName>
        <fullName evidence="2">Uncharacterized protein</fullName>
    </submittedName>
</protein>
<organism evidence="2 3">
    <name type="scientific">Plectosphaerella cucumerina</name>
    <dbReference type="NCBI Taxonomy" id="40658"/>
    <lineage>
        <taxon>Eukaryota</taxon>
        <taxon>Fungi</taxon>
        <taxon>Dikarya</taxon>
        <taxon>Ascomycota</taxon>
        <taxon>Pezizomycotina</taxon>
        <taxon>Sordariomycetes</taxon>
        <taxon>Hypocreomycetidae</taxon>
        <taxon>Glomerellales</taxon>
        <taxon>Plectosphaerellaceae</taxon>
        <taxon>Plectosphaerella</taxon>
    </lineage>
</organism>
<dbReference type="AlphaFoldDB" id="A0A8K0X176"/>
<keyword evidence="3" id="KW-1185">Reference proteome</keyword>
<evidence type="ECO:0000313" key="2">
    <source>
        <dbReference type="EMBL" id="KAH7358384.1"/>
    </source>
</evidence>
<evidence type="ECO:0000313" key="3">
    <source>
        <dbReference type="Proteomes" id="UP000813385"/>
    </source>
</evidence>
<comment type="caution">
    <text evidence="2">The sequence shown here is derived from an EMBL/GenBank/DDBJ whole genome shotgun (WGS) entry which is preliminary data.</text>
</comment>
<dbReference type="Proteomes" id="UP000813385">
    <property type="component" value="Unassembled WGS sequence"/>
</dbReference>
<dbReference type="EMBL" id="JAGPXD010000004">
    <property type="protein sequence ID" value="KAH7358384.1"/>
    <property type="molecule type" value="Genomic_DNA"/>
</dbReference>
<dbReference type="OrthoDB" id="4851775at2759"/>
<gene>
    <name evidence="2" type="ORF">B0T11DRAFT_330192</name>
</gene>
<feature type="region of interest" description="Disordered" evidence="1">
    <location>
        <begin position="48"/>
        <end position="97"/>
    </location>
</feature>
<evidence type="ECO:0000256" key="1">
    <source>
        <dbReference type="SAM" id="MobiDB-lite"/>
    </source>
</evidence>
<feature type="compositionally biased region" description="Polar residues" evidence="1">
    <location>
        <begin position="48"/>
        <end position="61"/>
    </location>
</feature>